<dbReference type="InterPro" id="IPR006847">
    <property type="entry name" value="IF2_N"/>
</dbReference>
<dbReference type="CDD" id="cd03702">
    <property type="entry name" value="IF2_mtIF2_II"/>
    <property type="match status" value="1"/>
</dbReference>
<comment type="function">
    <text evidence="9">One of the essential components for the initiation of protein synthesis. Protects formylmethionyl-tRNA from spontaneous hydrolysis and promotes its binding to the 30S ribosomal subunits. Also involved in the hydrolysis of GTP during the formation of the 70S ribosomal complex.</text>
</comment>
<dbReference type="PANTHER" id="PTHR43381:SF20">
    <property type="entry name" value="TRANSLATION INITIATION FACTOR IF-2, MITOCHONDRIAL"/>
    <property type="match status" value="1"/>
</dbReference>
<dbReference type="FunFam" id="3.40.50.300:FF:000019">
    <property type="entry name" value="Translation initiation factor IF-2"/>
    <property type="match status" value="1"/>
</dbReference>
<evidence type="ECO:0000256" key="1">
    <source>
        <dbReference type="ARBA" id="ARBA00004173"/>
    </source>
</evidence>
<dbReference type="InterPro" id="IPR009000">
    <property type="entry name" value="Transl_B-barrel_sf"/>
</dbReference>
<feature type="compositionally biased region" description="Basic and acidic residues" evidence="11">
    <location>
        <begin position="392"/>
        <end position="401"/>
    </location>
</feature>
<comment type="subcellular location">
    <subcellularLocation>
        <location evidence="1">Mitochondrion</location>
    </subcellularLocation>
</comment>
<dbReference type="FunFam" id="3.40.50.10050:FF:000001">
    <property type="entry name" value="Translation initiation factor IF-2"/>
    <property type="match status" value="1"/>
</dbReference>
<dbReference type="InterPro" id="IPR044145">
    <property type="entry name" value="IF2_II"/>
</dbReference>
<dbReference type="NCBIfam" id="TIGR00487">
    <property type="entry name" value="IF-2"/>
    <property type="match status" value="1"/>
</dbReference>
<dbReference type="InterPro" id="IPR023115">
    <property type="entry name" value="TIF_IF2_dom3"/>
</dbReference>
<gene>
    <name evidence="13" type="ORF">QBC46DRAFT_381119</name>
</gene>
<dbReference type="InterPro" id="IPR015760">
    <property type="entry name" value="TIF_IF2"/>
</dbReference>
<dbReference type="Pfam" id="PF00009">
    <property type="entry name" value="GTP_EFTU"/>
    <property type="match status" value="1"/>
</dbReference>
<protein>
    <recommendedName>
        <fullName evidence="10">Translation initiation factor IF-2, mitochondrial</fullName>
    </recommendedName>
</protein>
<keyword evidence="8" id="KW-0342">GTP-binding</keyword>
<dbReference type="PROSITE" id="PS51722">
    <property type="entry name" value="G_TR_2"/>
    <property type="match status" value="1"/>
</dbReference>
<feature type="region of interest" description="Disordered" evidence="11">
    <location>
        <begin position="36"/>
        <end position="497"/>
    </location>
</feature>
<keyword evidence="4" id="KW-0547">Nucleotide-binding</keyword>
<accession>A0AAN6NA98</accession>
<evidence type="ECO:0000256" key="11">
    <source>
        <dbReference type="SAM" id="MobiDB-lite"/>
    </source>
</evidence>
<dbReference type="SUPFAM" id="SSF52540">
    <property type="entry name" value="P-loop containing nucleoside triphosphate hydrolases"/>
    <property type="match status" value="1"/>
</dbReference>
<dbReference type="PANTHER" id="PTHR43381">
    <property type="entry name" value="TRANSLATION INITIATION FACTOR IF-2-RELATED"/>
    <property type="match status" value="1"/>
</dbReference>
<comment type="similarity">
    <text evidence="2">Belongs to the TRAFAC class translation factor GTPase superfamily. Classic translation factor GTPase family. IF-2 subfamily.</text>
</comment>
<keyword evidence="5" id="KW-0648">Protein biosynthesis</keyword>
<evidence type="ECO:0000256" key="10">
    <source>
        <dbReference type="ARBA" id="ARBA00044200"/>
    </source>
</evidence>
<dbReference type="InterPro" id="IPR053905">
    <property type="entry name" value="EF-G-like_DII"/>
</dbReference>
<keyword evidence="3" id="KW-0396">Initiation factor</keyword>
<dbReference type="Gene3D" id="3.40.50.10050">
    <property type="entry name" value="Translation initiation factor IF- 2, domain 3"/>
    <property type="match status" value="1"/>
</dbReference>
<evidence type="ECO:0000256" key="8">
    <source>
        <dbReference type="ARBA" id="ARBA00023134"/>
    </source>
</evidence>
<evidence type="ECO:0000256" key="7">
    <source>
        <dbReference type="ARBA" id="ARBA00023128"/>
    </source>
</evidence>
<keyword evidence="14" id="KW-1185">Reference proteome</keyword>
<feature type="region of interest" description="Disordered" evidence="11">
    <location>
        <begin position="563"/>
        <end position="586"/>
    </location>
</feature>
<dbReference type="Gene3D" id="3.40.50.300">
    <property type="entry name" value="P-loop containing nucleotide triphosphate hydrolases"/>
    <property type="match status" value="1"/>
</dbReference>
<evidence type="ECO:0000256" key="3">
    <source>
        <dbReference type="ARBA" id="ARBA00022540"/>
    </source>
</evidence>
<reference evidence="14" key="1">
    <citation type="journal article" date="2023" name="Mol. Phylogenet. Evol.">
        <title>Genome-scale phylogeny and comparative genomics of the fungal order Sordariales.</title>
        <authorList>
            <person name="Hensen N."/>
            <person name="Bonometti L."/>
            <person name="Westerberg I."/>
            <person name="Brannstrom I.O."/>
            <person name="Guillou S."/>
            <person name="Cros-Aarteil S."/>
            <person name="Calhoun S."/>
            <person name="Haridas S."/>
            <person name="Kuo A."/>
            <person name="Mondo S."/>
            <person name="Pangilinan J."/>
            <person name="Riley R."/>
            <person name="LaButti K."/>
            <person name="Andreopoulos B."/>
            <person name="Lipzen A."/>
            <person name="Chen C."/>
            <person name="Yan M."/>
            <person name="Daum C."/>
            <person name="Ng V."/>
            <person name="Clum A."/>
            <person name="Steindorff A."/>
            <person name="Ohm R.A."/>
            <person name="Martin F."/>
            <person name="Silar P."/>
            <person name="Natvig D.O."/>
            <person name="Lalanne C."/>
            <person name="Gautier V."/>
            <person name="Ament-Velasquez S.L."/>
            <person name="Kruys A."/>
            <person name="Hutchinson M.I."/>
            <person name="Powell A.J."/>
            <person name="Barry K."/>
            <person name="Miller A.N."/>
            <person name="Grigoriev I.V."/>
            <person name="Debuchy R."/>
            <person name="Gladieux P."/>
            <person name="Hiltunen Thoren M."/>
            <person name="Johannesson H."/>
        </authorList>
    </citation>
    <scope>NUCLEOTIDE SEQUENCE [LARGE SCALE GENOMIC DNA]</scope>
    <source>
        <strain evidence="14">CBS 340.73</strain>
    </source>
</reference>
<evidence type="ECO:0000256" key="9">
    <source>
        <dbReference type="ARBA" id="ARBA00025162"/>
    </source>
</evidence>
<dbReference type="Pfam" id="PF22042">
    <property type="entry name" value="EF-G_D2"/>
    <property type="match status" value="1"/>
</dbReference>
<dbReference type="SUPFAM" id="SSF52156">
    <property type="entry name" value="Initiation factor IF2/eIF5b, domain 3"/>
    <property type="match status" value="1"/>
</dbReference>
<dbReference type="Pfam" id="PF04760">
    <property type="entry name" value="IF2_N"/>
    <property type="match status" value="1"/>
</dbReference>
<feature type="compositionally biased region" description="Low complexity" evidence="11">
    <location>
        <begin position="402"/>
        <end position="418"/>
    </location>
</feature>
<keyword evidence="7" id="KW-0496">Mitochondrion</keyword>
<name>A0AAN6NA98_9PEZI</name>
<feature type="compositionally biased region" description="Polar residues" evidence="11">
    <location>
        <begin position="293"/>
        <end position="305"/>
    </location>
</feature>
<feature type="compositionally biased region" description="Acidic residues" evidence="11">
    <location>
        <begin position="465"/>
        <end position="474"/>
    </location>
</feature>
<dbReference type="SUPFAM" id="SSF50447">
    <property type="entry name" value="Translation proteins"/>
    <property type="match status" value="2"/>
</dbReference>
<feature type="compositionally biased region" description="Pro residues" evidence="11">
    <location>
        <begin position="573"/>
        <end position="586"/>
    </location>
</feature>
<dbReference type="AlphaFoldDB" id="A0AAN6NA98"/>
<feature type="compositionally biased region" description="Basic and acidic residues" evidence="11">
    <location>
        <begin position="317"/>
        <end position="327"/>
    </location>
</feature>
<dbReference type="GO" id="GO:0005525">
    <property type="term" value="F:GTP binding"/>
    <property type="evidence" value="ECO:0007669"/>
    <property type="project" value="UniProtKB-KW"/>
</dbReference>
<feature type="domain" description="Tr-type G" evidence="12">
    <location>
        <begin position="585"/>
        <end position="753"/>
    </location>
</feature>
<dbReference type="HAMAP" id="MF_00100_B">
    <property type="entry name" value="IF_2_B"/>
    <property type="match status" value="1"/>
</dbReference>
<dbReference type="GO" id="GO:0005739">
    <property type="term" value="C:mitochondrion"/>
    <property type="evidence" value="ECO:0007669"/>
    <property type="project" value="UniProtKB-SubCell"/>
</dbReference>
<feature type="compositionally biased region" description="Basic and acidic residues" evidence="11">
    <location>
        <begin position="243"/>
        <end position="256"/>
    </location>
</feature>
<dbReference type="InterPro" id="IPR005225">
    <property type="entry name" value="Small_GTP-bd"/>
</dbReference>
<evidence type="ECO:0000256" key="2">
    <source>
        <dbReference type="ARBA" id="ARBA00007733"/>
    </source>
</evidence>
<feature type="region of interest" description="Disordered" evidence="11">
    <location>
        <begin position="871"/>
        <end position="891"/>
    </location>
</feature>
<dbReference type="GO" id="GO:0003743">
    <property type="term" value="F:translation initiation factor activity"/>
    <property type="evidence" value="ECO:0007669"/>
    <property type="project" value="UniProtKB-KW"/>
</dbReference>
<feature type="compositionally biased region" description="Gly residues" evidence="11">
    <location>
        <begin position="78"/>
        <end position="87"/>
    </location>
</feature>
<evidence type="ECO:0000256" key="6">
    <source>
        <dbReference type="ARBA" id="ARBA00022946"/>
    </source>
</evidence>
<dbReference type="CDD" id="cd01887">
    <property type="entry name" value="IF2_eIF5B"/>
    <property type="match status" value="1"/>
</dbReference>
<dbReference type="InterPro" id="IPR000795">
    <property type="entry name" value="T_Tr_GTP-bd_dom"/>
</dbReference>
<dbReference type="Pfam" id="PF11987">
    <property type="entry name" value="IF-2"/>
    <property type="match status" value="1"/>
</dbReference>
<proteinExistence type="inferred from homology"/>
<evidence type="ECO:0000313" key="13">
    <source>
        <dbReference type="EMBL" id="KAK3942070.1"/>
    </source>
</evidence>
<dbReference type="InterPro" id="IPR000178">
    <property type="entry name" value="TF_IF2_bacterial-like"/>
</dbReference>
<dbReference type="PROSITE" id="PS01176">
    <property type="entry name" value="IF2"/>
    <property type="match status" value="1"/>
</dbReference>
<dbReference type="Gene3D" id="2.40.30.10">
    <property type="entry name" value="Translation factors"/>
    <property type="match status" value="2"/>
</dbReference>
<dbReference type="GO" id="GO:0003924">
    <property type="term" value="F:GTPase activity"/>
    <property type="evidence" value="ECO:0007669"/>
    <property type="project" value="InterPro"/>
</dbReference>
<evidence type="ECO:0000256" key="5">
    <source>
        <dbReference type="ARBA" id="ARBA00022917"/>
    </source>
</evidence>
<keyword evidence="6" id="KW-0809">Transit peptide</keyword>
<dbReference type="InterPro" id="IPR036925">
    <property type="entry name" value="TIF_IF2_dom3_sf"/>
</dbReference>
<feature type="compositionally biased region" description="Low complexity" evidence="11">
    <location>
        <begin position="106"/>
        <end position="127"/>
    </location>
</feature>
<evidence type="ECO:0000256" key="4">
    <source>
        <dbReference type="ARBA" id="ARBA00022741"/>
    </source>
</evidence>
<evidence type="ECO:0000313" key="14">
    <source>
        <dbReference type="Proteomes" id="UP001303473"/>
    </source>
</evidence>
<dbReference type="EMBL" id="MU853777">
    <property type="protein sequence ID" value="KAK3942070.1"/>
    <property type="molecule type" value="Genomic_DNA"/>
</dbReference>
<dbReference type="InterPro" id="IPR027417">
    <property type="entry name" value="P-loop_NTPase"/>
</dbReference>
<comment type="caution">
    <text evidence="13">The sequence shown here is derived from an EMBL/GenBank/DDBJ whole genome shotgun (WGS) entry which is preliminary data.</text>
</comment>
<dbReference type="NCBIfam" id="TIGR00231">
    <property type="entry name" value="small_GTP"/>
    <property type="match status" value="1"/>
</dbReference>
<evidence type="ECO:0000259" key="12">
    <source>
        <dbReference type="PROSITE" id="PS51722"/>
    </source>
</evidence>
<sequence>MMRGGLWQKRSSCSVCALCRHSSGSIFRPNRIRYYSSESPGSPSFPSPTSSSDNNGQKSAWGVSNWGSTTSFVSSGPGSAGSAGGTTRGDDGLLPHERAARDAMRRSMAQQSPSTTGNGQPTPNTNQSGPQLGQGPTGGHEARLQHRPQRKPAMPSILAGTESAEKPRPTVTPRIRPLPERIGPRPFAPRPDRQPKSVPVPHHGPSIPRTIPSLRSEGGDRTDSQTENPAHPSSVVPRNFTPRPRESMPPRARDIGGMKWAPPPPRPGGPSDATPRDVGGMQWTPPPRPDSNLEWSQLSRKQQPPRSYYTPGPLADLGRDMEKKPANSEEFWAQARDRFPSDNTKSRIPTAPRRAEPRGNSSASPFEELTRNAVDPRANIQKQSDTDTWDWIDEHVEESKQSKAAQQSAAADSSGQPQPANPNPAIGLDNEGMLPSRRKKLNAQRPEEPFKKVRNRRSGPRDYNGPEDDYDEDSVAERRRRKAVKKAEKERRKQQALAEAGPIPILLPEFISVSNLALALGVKPDIFLGQLEELGFENVTRDSIMAGETAALVAQEYGFEPTVDAGEDEDLKPSPPPADPSALPPRPPVVTIMGHVDHGKTTLLDYLRKSSIVAGEHGGITQHIGAFSVRLSSGKQITFLDTPGHAAFLTMRQRGANVTDIVILVVAADDSVKPQTIEALKHARAAKVPIIVAINKVDKDEANVDRVKSDLAAQGVEIEDYGGDVQVVCVSGKTGQGMSDLEENIILLSEILDLRAEREGIMAEGWVLESSIKPIGRVATVLVKRGTLKQGDYVVAGRAWAKIRSLRNEFGVEVTSAPPGTPVEILGWKEPPDAGDQILQAPDEGKAKNAAHYREELKGREEAMARITQQETDRREALATTNTTADEDGQGVEGAAQGMEGAEKEGGPIVVNFLVKGDVHGSVEAVCAAVMEIGSNEIRPRVLRSATGQITESDVEQAGVTGSHIINFNNPIPGNIKRMADTAGVKVLDHNIIYHLAEDVRDSLSSMLAPTITTKVVGEAEILQVFPINVKGRQFRNVAGCRVRNGQVTRNSKCRVIRNGDVVFEGTIESLKHGKKDVAEMRKGAECGISFKDFDDFKQGDNVQVFEEIREKRKL</sequence>
<dbReference type="FunFam" id="2.40.30.10:FF:000008">
    <property type="entry name" value="Translation initiation factor IF-2"/>
    <property type="match status" value="1"/>
</dbReference>
<dbReference type="Proteomes" id="UP001303473">
    <property type="component" value="Unassembled WGS sequence"/>
</dbReference>
<dbReference type="CDD" id="cd03692">
    <property type="entry name" value="mtIF2_IVc"/>
    <property type="match status" value="1"/>
</dbReference>
<organism evidence="13 14">
    <name type="scientific">Diplogelasinospora grovesii</name>
    <dbReference type="NCBI Taxonomy" id="303347"/>
    <lineage>
        <taxon>Eukaryota</taxon>
        <taxon>Fungi</taxon>
        <taxon>Dikarya</taxon>
        <taxon>Ascomycota</taxon>
        <taxon>Pezizomycotina</taxon>
        <taxon>Sordariomycetes</taxon>
        <taxon>Sordariomycetidae</taxon>
        <taxon>Sordariales</taxon>
        <taxon>Diplogelasinosporaceae</taxon>
        <taxon>Diplogelasinospora</taxon>
    </lineage>
</organism>
<feature type="compositionally biased region" description="Basic and acidic residues" evidence="11">
    <location>
        <begin position="88"/>
        <end position="105"/>
    </location>
</feature>
<feature type="compositionally biased region" description="Low complexity" evidence="11">
    <location>
        <begin position="36"/>
        <end position="52"/>
    </location>
</feature>